<dbReference type="EMBL" id="JAGTUF010000007">
    <property type="protein sequence ID" value="MBR9972007.1"/>
    <property type="molecule type" value="Genomic_DNA"/>
</dbReference>
<comment type="caution">
    <text evidence="2">The sequence shown here is derived from an EMBL/GenBank/DDBJ whole genome shotgun (WGS) entry which is preliminary data.</text>
</comment>
<dbReference type="RefSeq" id="WP_211548327.1">
    <property type="nucleotide sequence ID" value="NZ_JAGTUF010000007.1"/>
</dbReference>
<sequence length="152" mass="16284">MAGLQPIEGGRALLFERLIDGEPGQREGKPFILHDRNGLMRSIATELERLLSTRLSVPPRALEKRQRGTLDYGIPDGAIISPADPQGCLVLAAQIQAAIVVFEPRLQDPLVSLRPVATQGNALIADIAAHLVIDGLLEPVSFAIPLGAGDER</sequence>
<keyword evidence="3" id="KW-1185">Reference proteome</keyword>
<protein>
    <submittedName>
        <fullName evidence="2">Type VI secretion system baseplate subunit TssE</fullName>
    </submittedName>
</protein>
<accession>A0ABS5IC54</accession>
<dbReference type="SUPFAM" id="SSF160719">
    <property type="entry name" value="gpW/gp25-like"/>
    <property type="match status" value="1"/>
</dbReference>
<dbReference type="PANTHER" id="PTHR38595">
    <property type="entry name" value="CYTOPLASMIC PROTEIN-RELATED"/>
    <property type="match status" value="1"/>
</dbReference>
<feature type="domain" description="IraD/Gp25-like" evidence="1">
    <location>
        <begin position="39"/>
        <end position="132"/>
    </location>
</feature>
<dbReference type="Proteomes" id="UP000680714">
    <property type="component" value="Unassembled WGS sequence"/>
</dbReference>
<evidence type="ECO:0000313" key="2">
    <source>
        <dbReference type="EMBL" id="MBR9972007.1"/>
    </source>
</evidence>
<dbReference type="InterPro" id="IPR053176">
    <property type="entry name" value="T6SS_TssE1-like"/>
</dbReference>
<proteinExistence type="predicted"/>
<name>A0ABS5IC54_9PROT</name>
<evidence type="ECO:0000313" key="3">
    <source>
        <dbReference type="Proteomes" id="UP000680714"/>
    </source>
</evidence>
<reference evidence="2 3" key="1">
    <citation type="submission" date="2021-04" db="EMBL/GenBank/DDBJ databases">
        <title>Magnetospirillum sulfuroxidans sp. nov., a facultative chemolithoautotrophic sulfur-oxidizing alphaproteobacterium isolated from freshwater sediment and proposals for Paramagetospirillum gen. nov., and Magnetospirillaceae fam. nov.</title>
        <authorList>
            <person name="Koziaeva V."/>
            <person name="Geelhoed J.S."/>
            <person name="Sorokin D.Y."/>
            <person name="Grouzdev D.S."/>
        </authorList>
    </citation>
    <scope>NUCLEOTIDE SEQUENCE [LARGE SCALE GENOMIC DNA]</scope>
    <source>
        <strain evidence="2 3">J10</strain>
    </source>
</reference>
<dbReference type="Pfam" id="PF04965">
    <property type="entry name" value="GPW_gp25"/>
    <property type="match status" value="1"/>
</dbReference>
<dbReference type="NCBIfam" id="TIGR03357">
    <property type="entry name" value="VI_zyme"/>
    <property type="match status" value="1"/>
</dbReference>
<dbReference type="PANTHER" id="PTHR38595:SF1">
    <property type="entry name" value="TYPE VI SECRETION SYSTEM COMPONENT TSSE1"/>
    <property type="match status" value="1"/>
</dbReference>
<dbReference type="InterPro" id="IPR007048">
    <property type="entry name" value="IraD/Gp25-like"/>
</dbReference>
<gene>
    <name evidence="2" type="primary">tssE</name>
    <name evidence="2" type="ORF">KEC16_09790</name>
</gene>
<dbReference type="InterPro" id="IPR017737">
    <property type="entry name" value="TssE1-like"/>
</dbReference>
<organism evidence="2 3">
    <name type="scientific">Magnetospirillum sulfuroxidans</name>
    <dbReference type="NCBI Taxonomy" id="611300"/>
    <lineage>
        <taxon>Bacteria</taxon>
        <taxon>Pseudomonadati</taxon>
        <taxon>Pseudomonadota</taxon>
        <taxon>Alphaproteobacteria</taxon>
        <taxon>Rhodospirillales</taxon>
        <taxon>Rhodospirillaceae</taxon>
        <taxon>Magnetospirillum</taxon>
    </lineage>
</organism>
<evidence type="ECO:0000259" key="1">
    <source>
        <dbReference type="Pfam" id="PF04965"/>
    </source>
</evidence>